<gene>
    <name evidence="2" type="ORF">PCOR1329_LOCUS57669</name>
</gene>
<evidence type="ECO:0000313" key="3">
    <source>
        <dbReference type="Proteomes" id="UP001189429"/>
    </source>
</evidence>
<dbReference type="Pfam" id="PF01593">
    <property type="entry name" value="Amino_oxidase"/>
    <property type="match status" value="1"/>
</dbReference>
<reference evidence="2" key="1">
    <citation type="submission" date="2023-10" db="EMBL/GenBank/DDBJ databases">
        <authorList>
            <person name="Chen Y."/>
            <person name="Shah S."/>
            <person name="Dougan E. K."/>
            <person name="Thang M."/>
            <person name="Chan C."/>
        </authorList>
    </citation>
    <scope>NUCLEOTIDE SEQUENCE [LARGE SCALE GENOMIC DNA]</scope>
</reference>
<evidence type="ECO:0000313" key="2">
    <source>
        <dbReference type="EMBL" id="CAK0872109.1"/>
    </source>
</evidence>
<dbReference type="InterPro" id="IPR002937">
    <property type="entry name" value="Amino_oxidase"/>
</dbReference>
<dbReference type="EMBL" id="CAUYUJ010017134">
    <property type="protein sequence ID" value="CAK0872109.1"/>
    <property type="molecule type" value="Genomic_DNA"/>
</dbReference>
<dbReference type="InterPro" id="IPR050464">
    <property type="entry name" value="Zeta_carotene_desat/Oxidored"/>
</dbReference>
<organism evidence="2 3">
    <name type="scientific">Prorocentrum cordatum</name>
    <dbReference type="NCBI Taxonomy" id="2364126"/>
    <lineage>
        <taxon>Eukaryota</taxon>
        <taxon>Sar</taxon>
        <taxon>Alveolata</taxon>
        <taxon>Dinophyceae</taxon>
        <taxon>Prorocentrales</taxon>
        <taxon>Prorocentraceae</taxon>
        <taxon>Prorocentrum</taxon>
    </lineage>
</organism>
<dbReference type="PANTHER" id="PTHR42923">
    <property type="entry name" value="PROTOPORPHYRINOGEN OXIDASE"/>
    <property type="match status" value="1"/>
</dbReference>
<protein>
    <recommendedName>
        <fullName evidence="1">Amine oxidase domain-containing protein</fullName>
    </recommendedName>
</protein>
<feature type="domain" description="Amine oxidase" evidence="1">
    <location>
        <begin position="13"/>
        <end position="458"/>
    </location>
</feature>
<keyword evidence="3" id="KW-1185">Reference proteome</keyword>
<dbReference type="PANTHER" id="PTHR42923:SF47">
    <property type="entry name" value="BLR3003 PROTEIN"/>
    <property type="match status" value="1"/>
</dbReference>
<dbReference type="SUPFAM" id="SSF51905">
    <property type="entry name" value="FAD/NAD(P)-binding domain"/>
    <property type="match status" value="1"/>
</dbReference>
<accession>A0ABN9VJ35</accession>
<dbReference type="InterPro" id="IPR036188">
    <property type="entry name" value="FAD/NAD-bd_sf"/>
</dbReference>
<dbReference type="Gene3D" id="3.50.50.60">
    <property type="entry name" value="FAD/NAD(P)-binding domain"/>
    <property type="match status" value="1"/>
</dbReference>
<comment type="caution">
    <text evidence="2">The sequence shown here is derived from an EMBL/GenBank/DDBJ whole genome shotgun (WGS) entry which is preliminary data.</text>
</comment>
<dbReference type="Proteomes" id="UP001189429">
    <property type="component" value="Unassembled WGS sequence"/>
</dbReference>
<evidence type="ECO:0000259" key="1">
    <source>
        <dbReference type="Pfam" id="PF01593"/>
    </source>
</evidence>
<name>A0ABN9VJ35_9DINO</name>
<sequence length="508" mass="56051">MAQPDVVVVGGGIAGLTVALSAAEAGLRVVVLERQPRLGGRARGWKDPTTGDPVSIGPHVVTDPDYLHFFKLLRRIGTFDKLAWQPPGHFMTWMEGEREISIDQPTFLPAPFSWLPALYKDPLLKLRDVHASLPVIAFTLKCSEEELLALDGESGLDFLRRFEVTENMIDHFWRFACHAICNVPLEEVSACALIRFMQRLVGTSPRLARIGFANCGLGDLLTPAKERLEELGAEVRLRTEVLGFEGDDEVTGVVLEGEVLRPRVGVVVTLPASDLHAFLPERWHQRAPLPQLAGLKPCAYLCTYIWFDRKLTDKQFWARTFTREGLNCDFYDFSNIFPGWTKPSFIGTNCIDSTAASSGGQRDHAMNGMSDDEVFERTLAEIRENIPLARDAKVLHWTVNRVPQAIHRPVVGTERLRPRGGATGVRGLFLAGDYCATQFPCSMESAACGGYQCAEAVLSAAGRPRALVEAREPLDGAATLLGRLLGQERLRPLLLGLSRLNGGQMAKL</sequence>
<proteinExistence type="predicted"/>